<protein>
    <submittedName>
        <fullName evidence="1">Uncharacterized protein</fullName>
    </submittedName>
</protein>
<comment type="caution">
    <text evidence="1">The sequence shown here is derived from an EMBL/GenBank/DDBJ whole genome shotgun (WGS) entry which is preliminary data.</text>
</comment>
<proteinExistence type="predicted"/>
<dbReference type="EMBL" id="CM046114">
    <property type="protein sequence ID" value="KAI8420425.1"/>
    <property type="molecule type" value="Genomic_DNA"/>
</dbReference>
<gene>
    <name evidence="1" type="ORF">MSG28_008916</name>
</gene>
<reference evidence="1 2" key="1">
    <citation type="journal article" date="2022" name="Genome Biol. Evol.">
        <title>The Spruce Budworm Genome: Reconstructing the Evolutionary History of Antifreeze Proteins.</title>
        <authorList>
            <person name="Beliveau C."/>
            <person name="Gagne P."/>
            <person name="Picq S."/>
            <person name="Vernygora O."/>
            <person name="Keeling C.I."/>
            <person name="Pinkney K."/>
            <person name="Doucet D."/>
            <person name="Wen F."/>
            <person name="Johnston J.S."/>
            <person name="Maaroufi H."/>
            <person name="Boyle B."/>
            <person name="Laroche J."/>
            <person name="Dewar K."/>
            <person name="Juretic N."/>
            <person name="Blackburn G."/>
            <person name="Nisole A."/>
            <person name="Brunet B."/>
            <person name="Brandao M."/>
            <person name="Lumley L."/>
            <person name="Duan J."/>
            <person name="Quan G."/>
            <person name="Lucarotti C.J."/>
            <person name="Roe A.D."/>
            <person name="Sperling F.A.H."/>
            <person name="Levesque R.C."/>
            <person name="Cusson M."/>
        </authorList>
    </citation>
    <scope>NUCLEOTIDE SEQUENCE [LARGE SCALE GENOMIC DNA]</scope>
    <source>
        <strain evidence="1">Glfc:IPQL:Cfum</strain>
    </source>
</reference>
<name>A0ACC0J8H9_CHOFU</name>
<accession>A0ACC0J8H9</accession>
<organism evidence="1 2">
    <name type="scientific">Choristoneura fumiferana</name>
    <name type="common">Spruce budworm moth</name>
    <name type="synonym">Archips fumiferana</name>
    <dbReference type="NCBI Taxonomy" id="7141"/>
    <lineage>
        <taxon>Eukaryota</taxon>
        <taxon>Metazoa</taxon>
        <taxon>Ecdysozoa</taxon>
        <taxon>Arthropoda</taxon>
        <taxon>Hexapoda</taxon>
        <taxon>Insecta</taxon>
        <taxon>Pterygota</taxon>
        <taxon>Neoptera</taxon>
        <taxon>Endopterygota</taxon>
        <taxon>Lepidoptera</taxon>
        <taxon>Glossata</taxon>
        <taxon>Ditrysia</taxon>
        <taxon>Tortricoidea</taxon>
        <taxon>Tortricidae</taxon>
        <taxon>Tortricinae</taxon>
        <taxon>Choristoneura</taxon>
    </lineage>
</organism>
<dbReference type="Proteomes" id="UP001064048">
    <property type="component" value="Chromosome 14"/>
</dbReference>
<sequence length="136" mass="14926">MLFLDYLLDLYSVSRQEDVIEDNACGGQIILAAVLSVALAQVPGYRYQPTQYQAYQARPRSFEGNAAILRSDAEASKPKSQARRQTVSKLQAATPTLATMARSTKCGTQLMPTASKLRVPICRPHLQSRSYSKSSG</sequence>
<evidence type="ECO:0000313" key="1">
    <source>
        <dbReference type="EMBL" id="KAI8420425.1"/>
    </source>
</evidence>
<evidence type="ECO:0000313" key="2">
    <source>
        <dbReference type="Proteomes" id="UP001064048"/>
    </source>
</evidence>
<keyword evidence="2" id="KW-1185">Reference proteome</keyword>